<dbReference type="PaxDb" id="768679-TTX_1174"/>
<dbReference type="Proteomes" id="UP000002654">
    <property type="component" value="Chromosome"/>
</dbReference>
<gene>
    <name evidence="1" type="ordered locus">TTX_1174</name>
</gene>
<dbReference type="EMBL" id="FN869859">
    <property type="protein sequence ID" value="CCC81815.1"/>
    <property type="molecule type" value="Genomic_DNA"/>
</dbReference>
<name>G4RJS0_THETK</name>
<dbReference type="eggNOG" id="arCOG09837">
    <property type="taxonomic scope" value="Archaea"/>
</dbReference>
<protein>
    <submittedName>
        <fullName evidence="1">Uncharacterized protein</fullName>
    </submittedName>
</protein>
<evidence type="ECO:0000313" key="2">
    <source>
        <dbReference type="Proteomes" id="UP000002654"/>
    </source>
</evidence>
<sequence length="51" mass="5674">MIVFLMVFILFLLPVSVRFSVVEAPPWTCKFVFNNTMLNYTIGISSTGTGA</sequence>
<keyword evidence="2" id="KW-1185">Reference proteome</keyword>
<dbReference type="HOGENOM" id="CLU_3094328_0_0_2"/>
<proteinExistence type="predicted"/>
<dbReference type="AlphaFoldDB" id="G4RJS0"/>
<organism evidence="1 2">
    <name type="scientific">Thermoproteus tenax (strain ATCC 35583 / DSM 2078 / JCM 9277 / NBRC 100435 / Kra 1)</name>
    <dbReference type="NCBI Taxonomy" id="768679"/>
    <lineage>
        <taxon>Archaea</taxon>
        <taxon>Thermoproteota</taxon>
        <taxon>Thermoprotei</taxon>
        <taxon>Thermoproteales</taxon>
        <taxon>Thermoproteaceae</taxon>
        <taxon>Thermoproteus</taxon>
    </lineage>
</organism>
<evidence type="ECO:0000313" key="1">
    <source>
        <dbReference type="EMBL" id="CCC81815.1"/>
    </source>
</evidence>
<accession>G4RJS0</accession>
<dbReference type="STRING" id="768679.TTX_1174"/>
<reference evidence="1 2" key="1">
    <citation type="journal article" date="2011" name="PLoS ONE">
        <title>The complete genome sequence of Thermoproteus tenax: a physiologically versatile member of the Crenarchaeota.</title>
        <authorList>
            <person name="Siebers B."/>
            <person name="Zaparty M."/>
            <person name="Raddatz G."/>
            <person name="Tjaden B."/>
            <person name="Albers S.V."/>
            <person name="Bell S.D."/>
            <person name="Blombach F."/>
            <person name="Kletzin A."/>
            <person name="Kyrpides N."/>
            <person name="Lanz C."/>
            <person name="Plagens A."/>
            <person name="Rampp M."/>
            <person name="Rosinus A."/>
            <person name="von Jan M."/>
            <person name="Makarova K.S."/>
            <person name="Klenk H.P."/>
            <person name="Schuster S.C."/>
            <person name="Hensel R."/>
        </authorList>
    </citation>
    <scope>NUCLEOTIDE SEQUENCE [LARGE SCALE GENOMIC DNA]</scope>
    <source>
        <strain evidence="2">ATCC 35583 / DSM 2078 / JCM 9277 / NBRC 100435 / Kra 1</strain>
    </source>
</reference>
<dbReference type="KEGG" id="ttn:TTX_1174"/>